<dbReference type="SUPFAM" id="SSF53041">
    <property type="entry name" value="Resolvase-like"/>
    <property type="match status" value="1"/>
</dbReference>
<gene>
    <name evidence="2" type="ORF">JFL43_20875</name>
</gene>
<organism evidence="2 3">
    <name type="scientific">Viridibacillus soli</name>
    <dbReference type="NCBI Taxonomy" id="2798301"/>
    <lineage>
        <taxon>Bacteria</taxon>
        <taxon>Bacillati</taxon>
        <taxon>Bacillota</taxon>
        <taxon>Bacilli</taxon>
        <taxon>Bacillales</taxon>
        <taxon>Caryophanaceae</taxon>
        <taxon>Viridibacillus</taxon>
    </lineage>
</organism>
<protein>
    <submittedName>
        <fullName evidence="2">Recombinase family protein</fullName>
    </submittedName>
</protein>
<comment type="caution">
    <text evidence="2">The sequence shown here is derived from an EMBL/GenBank/DDBJ whole genome shotgun (WGS) entry which is preliminary data.</text>
</comment>
<evidence type="ECO:0000313" key="2">
    <source>
        <dbReference type="EMBL" id="MBK3497234.1"/>
    </source>
</evidence>
<sequence>MNKMFKYSYVENGVYVITEGERKDLQPAELPCNLSKESMEIAVAYTCWSDSLSIQEKEIILKAKNNGFQTVVIFVEAATSAYQKTSMKGTKLNEMKEFILSNPNANTVIFYNETRLTRNIPDFYLDFVKQVKGKKAKFKNSFLQAILKKL</sequence>
<dbReference type="InterPro" id="IPR006119">
    <property type="entry name" value="Resolv_N"/>
</dbReference>
<accession>A0ABS1HDA5</accession>
<dbReference type="Proteomes" id="UP000618943">
    <property type="component" value="Unassembled WGS sequence"/>
</dbReference>
<dbReference type="Gene3D" id="3.40.50.1390">
    <property type="entry name" value="Resolvase, N-terminal catalytic domain"/>
    <property type="match status" value="1"/>
</dbReference>
<dbReference type="RefSeq" id="WP_200750540.1">
    <property type="nucleotide sequence ID" value="NZ_JAEOAH010000055.1"/>
</dbReference>
<evidence type="ECO:0000313" key="3">
    <source>
        <dbReference type="Proteomes" id="UP000618943"/>
    </source>
</evidence>
<evidence type="ECO:0000259" key="1">
    <source>
        <dbReference type="Pfam" id="PF00239"/>
    </source>
</evidence>
<dbReference type="EMBL" id="JAEOAH010000055">
    <property type="protein sequence ID" value="MBK3497234.1"/>
    <property type="molecule type" value="Genomic_DNA"/>
</dbReference>
<dbReference type="InterPro" id="IPR036162">
    <property type="entry name" value="Resolvase-like_N_sf"/>
</dbReference>
<feature type="domain" description="Resolvase/invertase-type recombinase catalytic" evidence="1">
    <location>
        <begin position="50"/>
        <end position="138"/>
    </location>
</feature>
<keyword evidence="3" id="KW-1185">Reference proteome</keyword>
<reference evidence="2 3" key="1">
    <citation type="submission" date="2020-12" db="EMBL/GenBank/DDBJ databases">
        <title>YIM B01967 draft genome.</title>
        <authorList>
            <person name="Yan X."/>
        </authorList>
    </citation>
    <scope>NUCLEOTIDE SEQUENCE [LARGE SCALE GENOMIC DNA]</scope>
    <source>
        <strain evidence="2 3">YIM B01967</strain>
    </source>
</reference>
<dbReference type="Pfam" id="PF00239">
    <property type="entry name" value="Resolvase"/>
    <property type="match status" value="1"/>
</dbReference>
<name>A0ABS1HDA5_9BACL</name>
<proteinExistence type="predicted"/>